<protein>
    <recommendedName>
        <fullName evidence="1">Bacteriophage T5 Orf172 DNA-binding domain-containing protein</fullName>
    </recommendedName>
</protein>
<sequence>MSYGFVYVLGNDAMPGIYKVGMTTKPPMERMDQLSSATACPTPFWLAMFVQVEYPLAVEQEVHAALSDARVNDSREFFRAPLLDIGRALGEAVEDEVFQTMRGTEAIWCEEQDRECLEKQGHFHSQCADPVDWNRRLGFE</sequence>
<feature type="domain" description="Bacteriophage T5 Orf172 DNA-binding" evidence="1">
    <location>
        <begin position="12"/>
        <end position="92"/>
    </location>
</feature>
<gene>
    <name evidence="2" type="ORF">WJ33_37005</name>
</gene>
<dbReference type="Pfam" id="PF10544">
    <property type="entry name" value="T5orf172"/>
    <property type="match status" value="1"/>
</dbReference>
<evidence type="ECO:0000313" key="2">
    <source>
        <dbReference type="EMBL" id="KVG56428.1"/>
    </source>
</evidence>
<name>A0A103QVP4_9BURK</name>
<evidence type="ECO:0000259" key="1">
    <source>
        <dbReference type="SMART" id="SM00974"/>
    </source>
</evidence>
<dbReference type="RefSeq" id="WP_059758072.1">
    <property type="nucleotide sequence ID" value="NZ_CP013414.1"/>
</dbReference>
<dbReference type="AlphaFoldDB" id="A0A103QVP4"/>
<dbReference type="EMBL" id="LOXM01000255">
    <property type="protein sequence ID" value="KVG56428.1"/>
    <property type="molecule type" value="Genomic_DNA"/>
</dbReference>
<dbReference type="InterPro" id="IPR018306">
    <property type="entry name" value="Phage_T5_Orf172_DNA-bd"/>
</dbReference>
<evidence type="ECO:0000313" key="3">
    <source>
        <dbReference type="Proteomes" id="UP000064029"/>
    </source>
</evidence>
<dbReference type="Proteomes" id="UP000064029">
    <property type="component" value="Unassembled WGS sequence"/>
</dbReference>
<dbReference type="SMART" id="SM00974">
    <property type="entry name" value="T5orf172"/>
    <property type="match status" value="1"/>
</dbReference>
<accession>A0A103QVP4</accession>
<proteinExistence type="predicted"/>
<reference evidence="2 3" key="1">
    <citation type="submission" date="2015-11" db="EMBL/GenBank/DDBJ databases">
        <title>Expanding the genomic diversity of Burkholderia species for the development of highly accurate diagnostics.</title>
        <authorList>
            <person name="Sahl J."/>
            <person name="Keim P."/>
            <person name="Wagner D."/>
        </authorList>
    </citation>
    <scope>NUCLEOTIDE SEQUENCE [LARGE SCALE GENOMIC DNA]</scope>
    <source>
        <strain evidence="2 3">MSMB2036</strain>
    </source>
</reference>
<comment type="caution">
    <text evidence="2">The sequence shown here is derived from an EMBL/GenBank/DDBJ whole genome shotgun (WGS) entry which is preliminary data.</text>
</comment>
<organism evidence="2 3">
    <name type="scientific">Burkholderia ubonensis</name>
    <dbReference type="NCBI Taxonomy" id="101571"/>
    <lineage>
        <taxon>Bacteria</taxon>
        <taxon>Pseudomonadati</taxon>
        <taxon>Pseudomonadota</taxon>
        <taxon>Betaproteobacteria</taxon>
        <taxon>Burkholderiales</taxon>
        <taxon>Burkholderiaceae</taxon>
        <taxon>Burkholderia</taxon>
        <taxon>Burkholderia cepacia complex</taxon>
    </lineage>
</organism>